<reference evidence="1 2" key="1">
    <citation type="submission" date="2024-03" db="EMBL/GenBank/DDBJ databases">
        <title>The genome assembly and annotation of the cricket Gryllus longicercus Weissman &amp; Gray.</title>
        <authorList>
            <person name="Szrajer S."/>
            <person name="Gray D."/>
            <person name="Ylla G."/>
        </authorList>
    </citation>
    <scope>NUCLEOTIDE SEQUENCE [LARGE SCALE GENOMIC DNA]</scope>
    <source>
        <strain evidence="1">DAG 2021-001</strain>
        <tissue evidence="1">Whole body minus gut</tissue>
    </source>
</reference>
<dbReference type="EMBL" id="JAZDUA010000470">
    <property type="protein sequence ID" value="KAK7792139.1"/>
    <property type="molecule type" value="Genomic_DNA"/>
</dbReference>
<proteinExistence type="predicted"/>
<sequence>MTGTALELLFQEALDTPLLPLEDVFLTGIVGGSRLGIPLVHVSRFWTSHPRFDMSTSVYHHCAYHHMLAMHHVTPEKIRQLWKALVQLQPARECDTFLMHILGHLFTPGSYQVVTDDPW</sequence>
<comment type="caution">
    <text evidence="1">The sequence shown here is derived from an EMBL/GenBank/DDBJ whole genome shotgun (WGS) entry which is preliminary data.</text>
</comment>
<accession>A0AAN9V5S3</accession>
<evidence type="ECO:0000313" key="1">
    <source>
        <dbReference type="EMBL" id="KAK7792139.1"/>
    </source>
</evidence>
<evidence type="ECO:0000313" key="2">
    <source>
        <dbReference type="Proteomes" id="UP001378592"/>
    </source>
</evidence>
<name>A0AAN9V5S3_9ORTH</name>
<keyword evidence="2" id="KW-1185">Reference proteome</keyword>
<protein>
    <submittedName>
        <fullName evidence="1">Uncharacterized protein</fullName>
    </submittedName>
</protein>
<gene>
    <name evidence="1" type="ORF">R5R35_004372</name>
</gene>
<dbReference type="Proteomes" id="UP001378592">
    <property type="component" value="Unassembled WGS sequence"/>
</dbReference>
<dbReference type="AlphaFoldDB" id="A0AAN9V5S3"/>
<organism evidence="1 2">
    <name type="scientific">Gryllus longicercus</name>
    <dbReference type="NCBI Taxonomy" id="2509291"/>
    <lineage>
        <taxon>Eukaryota</taxon>
        <taxon>Metazoa</taxon>
        <taxon>Ecdysozoa</taxon>
        <taxon>Arthropoda</taxon>
        <taxon>Hexapoda</taxon>
        <taxon>Insecta</taxon>
        <taxon>Pterygota</taxon>
        <taxon>Neoptera</taxon>
        <taxon>Polyneoptera</taxon>
        <taxon>Orthoptera</taxon>
        <taxon>Ensifera</taxon>
        <taxon>Gryllidea</taxon>
        <taxon>Grylloidea</taxon>
        <taxon>Gryllidae</taxon>
        <taxon>Gryllinae</taxon>
        <taxon>Gryllus</taxon>
    </lineage>
</organism>